<dbReference type="Pfam" id="PF00588">
    <property type="entry name" value="SpoU_methylase"/>
    <property type="match status" value="1"/>
</dbReference>
<dbReference type="GO" id="GO:0008173">
    <property type="term" value="F:RNA methyltransferase activity"/>
    <property type="evidence" value="ECO:0007669"/>
    <property type="project" value="InterPro"/>
</dbReference>
<evidence type="ECO:0000313" key="6">
    <source>
        <dbReference type="EMBL" id="CDN40620.1"/>
    </source>
</evidence>
<feature type="domain" description="RNA 2-O ribose methyltransferase substrate binding" evidence="5">
    <location>
        <begin position="15"/>
        <end position="82"/>
    </location>
</feature>
<dbReference type="InterPro" id="IPR029028">
    <property type="entry name" value="Alpha/beta_knot_MTases"/>
</dbReference>
<gene>
    <name evidence="6" type="ORF">MAMA39_05020</name>
</gene>
<evidence type="ECO:0000256" key="3">
    <source>
        <dbReference type="ARBA" id="ARBA00022679"/>
    </source>
</evidence>
<feature type="domain" description="tRNA/rRNA methyltransferase SpoU type" evidence="4">
    <location>
        <begin position="103"/>
        <end position="243"/>
    </location>
</feature>
<dbReference type="GO" id="GO:0005829">
    <property type="term" value="C:cytosol"/>
    <property type="evidence" value="ECO:0007669"/>
    <property type="project" value="TreeGrafter"/>
</dbReference>
<dbReference type="CDD" id="cd18103">
    <property type="entry name" value="SpoU-like_RlmB"/>
    <property type="match status" value="1"/>
</dbReference>
<proteinExistence type="inferred from homology"/>
<evidence type="ECO:0008006" key="8">
    <source>
        <dbReference type="Google" id="ProtNLM"/>
    </source>
</evidence>
<dbReference type="KEGG" id="mamp:MAMA39_05020"/>
<evidence type="ECO:0000313" key="7">
    <source>
        <dbReference type="Proteomes" id="UP000261764"/>
    </source>
</evidence>
<dbReference type="GO" id="GO:0006396">
    <property type="term" value="P:RNA processing"/>
    <property type="evidence" value="ECO:0007669"/>
    <property type="project" value="InterPro"/>
</dbReference>
<dbReference type="GO" id="GO:0003723">
    <property type="term" value="F:RNA binding"/>
    <property type="evidence" value="ECO:0007669"/>
    <property type="project" value="InterPro"/>
</dbReference>
<dbReference type="PANTHER" id="PTHR46429:SF1">
    <property type="entry name" value="23S RRNA (GUANOSINE-2'-O-)-METHYLTRANSFERASE RLMB"/>
    <property type="match status" value="1"/>
</dbReference>
<organism evidence="6 7">
    <name type="scientific">Mycoplasma amphoriforme A39</name>
    <dbReference type="NCBI Taxonomy" id="572419"/>
    <lineage>
        <taxon>Bacteria</taxon>
        <taxon>Bacillati</taxon>
        <taxon>Mycoplasmatota</taxon>
        <taxon>Mollicutes</taxon>
        <taxon>Mycoplasmataceae</taxon>
        <taxon>Mycoplasma</taxon>
    </lineage>
</organism>
<dbReference type="InterPro" id="IPR001537">
    <property type="entry name" value="SpoU_MeTrfase"/>
</dbReference>
<sequence length="252" mass="28106">MSHFNHNKSSKNLSYLIGRKSVLDGFYNLLPIKKVMLFKPDNLIINLAKQNHVVVEMHSLKWFATQFHKNFNHQGVVALVDADHLFIPVETLLAKTKAKPKSLIVVLDKIMDPGNFGAILRTCLAANVDGVIFKTENQSPVNNTVIKTSLGAVFSLNIVNVANLRYAIDKFKKNGFWSIVSSLDRDAVDYTKLDIDKVLLIIGNEDAGVSSLLTKEADFKTQIPMNVKMQSLNVSVAAGILIYAIQKQHKIF</sequence>
<comment type="similarity">
    <text evidence="1">Belongs to the class IV-like SAM-binding methyltransferase superfamily. RNA methyltransferase TrmH family.</text>
</comment>
<dbReference type="InterPro" id="IPR004441">
    <property type="entry name" value="rRNA_MeTrfase_TrmH"/>
</dbReference>
<protein>
    <recommendedName>
        <fullName evidence="8">RNA 2-O ribose methyltransferase substrate binding domain-containing protein</fullName>
    </recommendedName>
</protein>
<keyword evidence="3" id="KW-0808">Transferase</keyword>
<dbReference type="SUPFAM" id="SSF75217">
    <property type="entry name" value="alpha/beta knot"/>
    <property type="match status" value="1"/>
</dbReference>
<evidence type="ECO:0000256" key="2">
    <source>
        <dbReference type="ARBA" id="ARBA00022603"/>
    </source>
</evidence>
<dbReference type="InterPro" id="IPR013123">
    <property type="entry name" value="SpoU_subst-bd"/>
</dbReference>
<dbReference type="SUPFAM" id="SSF55315">
    <property type="entry name" value="L30e-like"/>
    <property type="match status" value="1"/>
</dbReference>
<evidence type="ECO:0000259" key="4">
    <source>
        <dbReference type="Pfam" id="PF00588"/>
    </source>
</evidence>
<dbReference type="Gene3D" id="3.40.1280.10">
    <property type="match status" value="1"/>
</dbReference>
<dbReference type="EMBL" id="HG937516">
    <property type="protein sequence ID" value="CDN40620.1"/>
    <property type="molecule type" value="Genomic_DNA"/>
</dbReference>
<name>A0A292IIA7_9MOLU</name>
<dbReference type="InterPro" id="IPR029064">
    <property type="entry name" value="Ribosomal_eL30-like_sf"/>
</dbReference>
<dbReference type="PANTHER" id="PTHR46429">
    <property type="entry name" value="23S RRNA (GUANOSINE-2'-O-)-METHYLTRANSFERASE RLMB"/>
    <property type="match status" value="1"/>
</dbReference>
<keyword evidence="2" id="KW-0489">Methyltransferase</keyword>
<evidence type="ECO:0000256" key="1">
    <source>
        <dbReference type="ARBA" id="ARBA00007228"/>
    </source>
</evidence>
<keyword evidence="7" id="KW-1185">Reference proteome</keyword>
<dbReference type="Pfam" id="PF08032">
    <property type="entry name" value="SpoU_sub_bind"/>
    <property type="match status" value="1"/>
</dbReference>
<dbReference type="AlphaFoldDB" id="A0A292IIA7"/>
<dbReference type="GO" id="GO:0032259">
    <property type="term" value="P:methylation"/>
    <property type="evidence" value="ECO:0007669"/>
    <property type="project" value="UniProtKB-KW"/>
</dbReference>
<dbReference type="Proteomes" id="UP000261764">
    <property type="component" value="Chromosome I"/>
</dbReference>
<dbReference type="NCBIfam" id="TIGR00186">
    <property type="entry name" value="rRNA_methyl_3"/>
    <property type="match status" value="1"/>
</dbReference>
<dbReference type="InterPro" id="IPR029026">
    <property type="entry name" value="tRNA_m1G_MTases_N"/>
</dbReference>
<evidence type="ECO:0000259" key="5">
    <source>
        <dbReference type="Pfam" id="PF08032"/>
    </source>
</evidence>
<reference evidence="6 7" key="1">
    <citation type="journal article" date="2015" name="Clin. Infect. Dis.">
        <title>Genomic Investigations unmask Mycoplasma amphoriforme, a new respiratory pathogen.</title>
        <authorList>
            <person name="Gillespie S.H."/>
            <person name="Ling C.L."/>
            <person name="Oravcova K."/>
            <person name="Pinheiro M."/>
            <person name="Wells L."/>
            <person name="Bryant J.M."/>
            <person name="McHugh T.D."/>
            <person name="Bebear C."/>
            <person name="Webster D."/>
            <person name="Harris S.R."/>
            <person name="Seth-Smith H.M."/>
            <person name="Thomson N.R."/>
        </authorList>
    </citation>
    <scope>NUCLEOTIDE SEQUENCE [LARGE SCALE GENOMIC DNA]</scope>
    <source>
        <strain evidence="6 7">A39</strain>
    </source>
</reference>
<accession>A0A292IIA7</accession>